<evidence type="ECO:0000259" key="4">
    <source>
        <dbReference type="PROSITE" id="PS51464"/>
    </source>
</evidence>
<dbReference type="Proteomes" id="UP000654345">
    <property type="component" value="Unassembled WGS sequence"/>
</dbReference>
<dbReference type="CDD" id="cd05013">
    <property type="entry name" value="SIS_RpiR"/>
    <property type="match status" value="1"/>
</dbReference>
<dbReference type="EMBL" id="BNJG01000006">
    <property type="protein sequence ID" value="GHO60605.1"/>
    <property type="molecule type" value="Genomic_DNA"/>
</dbReference>
<gene>
    <name evidence="5" type="ORF">KSB_90800</name>
</gene>
<reference evidence="5 6" key="1">
    <citation type="journal article" date="2021" name="Int. J. Syst. Evol. Microbiol.">
        <title>Reticulibacter mediterranei gen. nov., sp. nov., within the new family Reticulibacteraceae fam. nov., and Ktedonospora formicarum gen. nov., sp. nov., Ktedonobacter robiniae sp. nov., Dictyobacter formicarum sp. nov. and Dictyobacter arantiisoli sp. nov., belonging to the class Ktedonobacteria.</title>
        <authorList>
            <person name="Yabe S."/>
            <person name="Zheng Y."/>
            <person name="Wang C.M."/>
            <person name="Sakai Y."/>
            <person name="Abe K."/>
            <person name="Yokota A."/>
            <person name="Donadio S."/>
            <person name="Cavaletti L."/>
            <person name="Monciardini P."/>
        </authorList>
    </citation>
    <scope>NUCLEOTIDE SEQUENCE [LARGE SCALE GENOMIC DNA]</scope>
    <source>
        <strain evidence="5 6">SOSP1-30</strain>
    </source>
</reference>
<dbReference type="PANTHER" id="PTHR10937">
    <property type="entry name" value="GLUCOSAMINE--FRUCTOSE-6-PHOSPHATE AMINOTRANSFERASE, ISOMERIZING"/>
    <property type="match status" value="1"/>
</dbReference>
<evidence type="ECO:0000313" key="5">
    <source>
        <dbReference type="EMBL" id="GHO60605.1"/>
    </source>
</evidence>
<keyword evidence="6" id="KW-1185">Reference proteome</keyword>
<dbReference type="EC" id="2.6.1.16" evidence="2"/>
<evidence type="ECO:0000256" key="3">
    <source>
        <dbReference type="ARBA" id="ARBA00016090"/>
    </source>
</evidence>
<dbReference type="Gene3D" id="3.40.50.10490">
    <property type="entry name" value="Glucose-6-phosphate isomerase like protein, domain 1"/>
    <property type="match status" value="2"/>
</dbReference>
<name>A0ABQ3V7K3_9CHLR</name>
<dbReference type="InterPro" id="IPR046348">
    <property type="entry name" value="SIS_dom_sf"/>
</dbReference>
<comment type="caution">
    <text evidence="5">The sequence shown here is derived from an EMBL/GenBank/DDBJ whole genome shotgun (WGS) entry which is preliminary data.</text>
</comment>
<comment type="catalytic activity">
    <reaction evidence="1">
        <text>D-fructose 6-phosphate + L-glutamine = D-glucosamine 6-phosphate + L-glutamate</text>
        <dbReference type="Rhea" id="RHEA:13237"/>
        <dbReference type="ChEBI" id="CHEBI:29985"/>
        <dbReference type="ChEBI" id="CHEBI:58359"/>
        <dbReference type="ChEBI" id="CHEBI:58725"/>
        <dbReference type="ChEBI" id="CHEBI:61527"/>
        <dbReference type="EC" id="2.6.1.16"/>
    </reaction>
</comment>
<evidence type="ECO:0000256" key="1">
    <source>
        <dbReference type="ARBA" id="ARBA00001031"/>
    </source>
</evidence>
<protein>
    <recommendedName>
        <fullName evidence="3">Glutamine--fructose-6-phosphate aminotransferase [isomerizing]</fullName>
        <ecNumber evidence="2">2.6.1.16</ecNumber>
    </recommendedName>
</protein>
<proteinExistence type="predicted"/>
<evidence type="ECO:0000256" key="2">
    <source>
        <dbReference type="ARBA" id="ARBA00012916"/>
    </source>
</evidence>
<dbReference type="PANTHER" id="PTHR10937:SF0">
    <property type="entry name" value="GLUTAMINE--FRUCTOSE-6-PHOSPHATE TRANSAMINASE (ISOMERIZING)"/>
    <property type="match status" value="1"/>
</dbReference>
<dbReference type="PROSITE" id="PS51464">
    <property type="entry name" value="SIS"/>
    <property type="match status" value="2"/>
</dbReference>
<evidence type="ECO:0000313" key="6">
    <source>
        <dbReference type="Proteomes" id="UP000654345"/>
    </source>
</evidence>
<accession>A0ABQ3V7K3</accession>
<sequence length="359" mass="39005">MAAESRTQHPFHMYDAVMAQPQAWASIIQRIRPLTGQIAPRLAQAQRIFIVAIGTSFHAAEVGYHLFRYYGVAVPIQTMHAFDFALYGPNLSARDCVIVISHRGGKRYSLEAIKRAREAGCYTLLITGEGAPSTMQYADITLKTTEQDKSSAHTVSYTGAIAALSCLAEALEQQPHAPTFLQEEFPTILRTCLEADARMAEVASAHLKHRRIWIVGGGPSGITALEIALKIKETSYLQAEGMPVEVMLHGPFQCVEPEDLFILIAPGGSAQARVLELATMIKAVGAPFIVVSDGTAISIQQDAAAVGTIPRAPEPFTAITCLIPLQLFSYHLALARGTNPDGFRLEDPHFAQAMKLVQL</sequence>
<dbReference type="InterPro" id="IPR035490">
    <property type="entry name" value="GlmS/FrlB_SIS"/>
</dbReference>
<dbReference type="InterPro" id="IPR001347">
    <property type="entry name" value="SIS_dom"/>
</dbReference>
<dbReference type="SUPFAM" id="SSF53697">
    <property type="entry name" value="SIS domain"/>
    <property type="match status" value="1"/>
</dbReference>
<dbReference type="CDD" id="cd05009">
    <property type="entry name" value="SIS_GlmS_GlmD_2"/>
    <property type="match status" value="1"/>
</dbReference>
<dbReference type="Pfam" id="PF01380">
    <property type="entry name" value="SIS"/>
    <property type="match status" value="2"/>
</dbReference>
<feature type="domain" description="SIS" evidence="4">
    <location>
        <begin position="38"/>
        <end position="173"/>
    </location>
</feature>
<dbReference type="InterPro" id="IPR035472">
    <property type="entry name" value="RpiR-like_SIS"/>
</dbReference>
<organism evidence="5 6">
    <name type="scientific">Ktedonobacter robiniae</name>
    <dbReference type="NCBI Taxonomy" id="2778365"/>
    <lineage>
        <taxon>Bacteria</taxon>
        <taxon>Bacillati</taxon>
        <taxon>Chloroflexota</taxon>
        <taxon>Ktedonobacteria</taxon>
        <taxon>Ktedonobacterales</taxon>
        <taxon>Ktedonobacteraceae</taxon>
        <taxon>Ktedonobacter</taxon>
    </lineage>
</organism>
<feature type="domain" description="SIS" evidence="4">
    <location>
        <begin position="202"/>
        <end position="343"/>
    </location>
</feature>
<dbReference type="RefSeq" id="WP_201376681.1">
    <property type="nucleotide sequence ID" value="NZ_BNJG01000006.1"/>
</dbReference>